<dbReference type="PROSITE" id="PS50887">
    <property type="entry name" value="GGDEF"/>
    <property type="match status" value="1"/>
</dbReference>
<dbReference type="STRING" id="319653.SAMN04487973_1045"/>
<dbReference type="InterPro" id="IPR000160">
    <property type="entry name" value="GGDEF_dom"/>
</dbReference>
<sequence>MTQQTWLLSPLFTGIFVTLGIILFFQLLARSLTSYSNNKEAPINYLVGRLSLLSGVYFSVLAIYFEVAAAQQNSDTAFINFRLLLLSYAIVFLGRRTTYIILSCSFITRFIFWGFSFGTLIFIIVSIIMYLIFTFNLYMVRKHKSSQLLLISMLNIIVGILWLTLHFVRLDYLGDIPMNQVLFFWLSFAIMNYVLYYGLTQLNNENDYLNTLTHQATVDPLTQLKNYAVFKTDFTKEFTTYHKSTKPLAMVALDIDYFKRVNDQHGHLAGNKILISIGKILTAETLKIPDAHCYRVGGEEFNVLLPNISLEQASQFSQKLQTKIRNTSFDLTADKSIQITVSMGVSVLHSTDTAQNLFYERTDQMLYHSKGEGRDRITVSEPEQKQQPETSEKSSIDLE</sequence>
<dbReference type="GO" id="GO:0005886">
    <property type="term" value="C:plasma membrane"/>
    <property type="evidence" value="ECO:0007669"/>
    <property type="project" value="TreeGrafter"/>
</dbReference>
<gene>
    <name evidence="4" type="ORF">IV87_GL001371</name>
    <name evidence="5" type="ORF">SAMN04487973_1045</name>
</gene>
<accession>A0A0R2K195</accession>
<keyword evidence="2" id="KW-1133">Transmembrane helix</keyword>
<keyword evidence="7" id="KW-1185">Reference proteome</keyword>
<dbReference type="FunFam" id="3.30.70.270:FF:000001">
    <property type="entry name" value="Diguanylate cyclase domain protein"/>
    <property type="match status" value="1"/>
</dbReference>
<dbReference type="Proteomes" id="UP000051749">
    <property type="component" value="Unassembled WGS sequence"/>
</dbReference>
<dbReference type="InterPro" id="IPR029787">
    <property type="entry name" value="Nucleotide_cyclase"/>
</dbReference>
<dbReference type="AlphaFoldDB" id="A0A0R2K195"/>
<reference evidence="4 6" key="1">
    <citation type="journal article" date="2015" name="Genome Announc.">
        <title>Expanding the biotechnology potential of lactobacilli through comparative genomics of 213 strains and associated genera.</title>
        <authorList>
            <person name="Sun Z."/>
            <person name="Harris H.M."/>
            <person name="McCann A."/>
            <person name="Guo C."/>
            <person name="Argimon S."/>
            <person name="Zhang W."/>
            <person name="Yang X."/>
            <person name="Jeffery I.B."/>
            <person name="Cooney J.C."/>
            <person name="Kagawa T.F."/>
            <person name="Liu W."/>
            <person name="Song Y."/>
            <person name="Salvetti E."/>
            <person name="Wrobel A."/>
            <person name="Rasinkangas P."/>
            <person name="Parkhill J."/>
            <person name="Rea M.C."/>
            <person name="O'Sullivan O."/>
            <person name="Ritari J."/>
            <person name="Douillard F.P."/>
            <person name="Paul Ross R."/>
            <person name="Yang R."/>
            <person name="Briner A.E."/>
            <person name="Felis G.E."/>
            <person name="de Vos W.M."/>
            <person name="Barrangou R."/>
            <person name="Klaenhammer T.R."/>
            <person name="Caufield P.W."/>
            <person name="Cui Y."/>
            <person name="Zhang H."/>
            <person name="O'Toole P.W."/>
        </authorList>
    </citation>
    <scope>NUCLEOTIDE SEQUENCE [LARGE SCALE GENOMIC DNA]</scope>
    <source>
        <strain evidence="4 6">DSM 22301</strain>
    </source>
</reference>
<comment type="caution">
    <text evidence="4">The sequence shown here is derived from an EMBL/GenBank/DDBJ whole genome shotgun (WGS) entry which is preliminary data.</text>
</comment>
<name>A0A0R2K195_9LACO</name>
<feature type="transmembrane region" description="Helical" evidence="2">
    <location>
        <begin position="180"/>
        <end position="199"/>
    </location>
</feature>
<dbReference type="GO" id="GO:0043709">
    <property type="term" value="P:cell adhesion involved in single-species biofilm formation"/>
    <property type="evidence" value="ECO:0007669"/>
    <property type="project" value="TreeGrafter"/>
</dbReference>
<feature type="transmembrane region" description="Helical" evidence="2">
    <location>
        <begin position="148"/>
        <end position="168"/>
    </location>
</feature>
<dbReference type="EMBL" id="FOGK01000004">
    <property type="protein sequence ID" value="SER28460.1"/>
    <property type="molecule type" value="Genomic_DNA"/>
</dbReference>
<evidence type="ECO:0000259" key="3">
    <source>
        <dbReference type="PROSITE" id="PS50887"/>
    </source>
</evidence>
<dbReference type="CDD" id="cd01949">
    <property type="entry name" value="GGDEF"/>
    <property type="match status" value="1"/>
</dbReference>
<evidence type="ECO:0000313" key="6">
    <source>
        <dbReference type="Proteomes" id="UP000051749"/>
    </source>
</evidence>
<dbReference type="GO" id="GO:0052621">
    <property type="term" value="F:diguanylate cyclase activity"/>
    <property type="evidence" value="ECO:0007669"/>
    <property type="project" value="TreeGrafter"/>
</dbReference>
<dbReference type="SUPFAM" id="SSF55073">
    <property type="entry name" value="Nucleotide cyclase"/>
    <property type="match status" value="1"/>
</dbReference>
<evidence type="ECO:0000256" key="1">
    <source>
        <dbReference type="SAM" id="MobiDB-lite"/>
    </source>
</evidence>
<keyword evidence="2" id="KW-0472">Membrane</keyword>
<dbReference type="PATRIC" id="fig|319653.3.peg.1389"/>
<protein>
    <submittedName>
        <fullName evidence="4">Diguanylate cyclase</fullName>
    </submittedName>
</protein>
<keyword evidence="2" id="KW-0812">Transmembrane</keyword>
<feature type="transmembrane region" description="Helical" evidence="2">
    <location>
        <begin position="46"/>
        <end position="65"/>
    </location>
</feature>
<dbReference type="Gene3D" id="3.30.70.270">
    <property type="match status" value="1"/>
</dbReference>
<evidence type="ECO:0000256" key="2">
    <source>
        <dbReference type="SAM" id="Phobius"/>
    </source>
</evidence>
<dbReference type="Proteomes" id="UP000182818">
    <property type="component" value="Unassembled WGS sequence"/>
</dbReference>
<dbReference type="SMART" id="SM00267">
    <property type="entry name" value="GGDEF"/>
    <property type="match status" value="1"/>
</dbReference>
<dbReference type="GeneID" id="76042949"/>
<dbReference type="EMBL" id="JQBY01000003">
    <property type="protein sequence ID" value="KRN83336.1"/>
    <property type="molecule type" value="Genomic_DNA"/>
</dbReference>
<organism evidence="4 6">
    <name type="scientific">Pediococcus ethanolidurans</name>
    <dbReference type="NCBI Taxonomy" id="319653"/>
    <lineage>
        <taxon>Bacteria</taxon>
        <taxon>Bacillati</taxon>
        <taxon>Bacillota</taxon>
        <taxon>Bacilli</taxon>
        <taxon>Lactobacillales</taxon>
        <taxon>Lactobacillaceae</taxon>
        <taxon>Pediococcus</taxon>
    </lineage>
</organism>
<feature type="region of interest" description="Disordered" evidence="1">
    <location>
        <begin position="371"/>
        <end position="399"/>
    </location>
</feature>
<dbReference type="RefSeq" id="WP_057805293.1">
    <property type="nucleotide sequence ID" value="NZ_BJYP01000009.1"/>
</dbReference>
<dbReference type="Pfam" id="PF00990">
    <property type="entry name" value="GGDEF"/>
    <property type="match status" value="1"/>
</dbReference>
<evidence type="ECO:0000313" key="4">
    <source>
        <dbReference type="EMBL" id="KRN83336.1"/>
    </source>
</evidence>
<dbReference type="InterPro" id="IPR050469">
    <property type="entry name" value="Diguanylate_Cyclase"/>
</dbReference>
<feature type="domain" description="GGDEF" evidence="3">
    <location>
        <begin position="246"/>
        <end position="382"/>
    </location>
</feature>
<proteinExistence type="predicted"/>
<evidence type="ECO:0000313" key="7">
    <source>
        <dbReference type="Proteomes" id="UP000182818"/>
    </source>
</evidence>
<dbReference type="OrthoDB" id="9759607at2"/>
<dbReference type="InterPro" id="IPR043128">
    <property type="entry name" value="Rev_trsase/Diguanyl_cyclase"/>
</dbReference>
<dbReference type="PANTHER" id="PTHR45138:SF9">
    <property type="entry name" value="DIGUANYLATE CYCLASE DGCM-RELATED"/>
    <property type="match status" value="1"/>
</dbReference>
<dbReference type="GO" id="GO:1902201">
    <property type="term" value="P:negative regulation of bacterial-type flagellum-dependent cell motility"/>
    <property type="evidence" value="ECO:0007669"/>
    <property type="project" value="TreeGrafter"/>
</dbReference>
<dbReference type="PANTHER" id="PTHR45138">
    <property type="entry name" value="REGULATORY COMPONENTS OF SENSORY TRANSDUCTION SYSTEM"/>
    <property type="match status" value="1"/>
</dbReference>
<feature type="transmembrane region" description="Helical" evidence="2">
    <location>
        <begin position="77"/>
        <end position="94"/>
    </location>
</feature>
<feature type="transmembrane region" description="Helical" evidence="2">
    <location>
        <begin position="106"/>
        <end position="133"/>
    </location>
</feature>
<feature type="transmembrane region" description="Helical" evidence="2">
    <location>
        <begin position="6"/>
        <end position="25"/>
    </location>
</feature>
<dbReference type="NCBIfam" id="TIGR00254">
    <property type="entry name" value="GGDEF"/>
    <property type="match status" value="1"/>
</dbReference>
<evidence type="ECO:0000313" key="5">
    <source>
        <dbReference type="EMBL" id="SER28460.1"/>
    </source>
</evidence>
<reference evidence="5 7" key="2">
    <citation type="submission" date="2016-10" db="EMBL/GenBank/DDBJ databases">
        <authorList>
            <person name="Varghese N."/>
            <person name="Submissions S."/>
        </authorList>
    </citation>
    <scope>NUCLEOTIDE SEQUENCE [LARGE SCALE GENOMIC DNA]</scope>
    <source>
        <strain evidence="5 7">CGMCC 1.3889</strain>
    </source>
</reference>